<dbReference type="AlphaFoldDB" id="A0A9D1LWG7"/>
<proteinExistence type="predicted"/>
<dbReference type="EMBL" id="DVND01000205">
    <property type="protein sequence ID" value="HIU49323.1"/>
    <property type="molecule type" value="Genomic_DNA"/>
</dbReference>
<evidence type="ECO:0008006" key="3">
    <source>
        <dbReference type="Google" id="ProtNLM"/>
    </source>
</evidence>
<reference evidence="1" key="1">
    <citation type="submission" date="2020-10" db="EMBL/GenBank/DDBJ databases">
        <authorList>
            <person name="Gilroy R."/>
        </authorList>
    </citation>
    <scope>NUCLEOTIDE SEQUENCE</scope>
    <source>
        <strain evidence="1">ChiSjej4B22-9803</strain>
    </source>
</reference>
<dbReference type="Proteomes" id="UP000824111">
    <property type="component" value="Unassembled WGS sequence"/>
</dbReference>
<accession>A0A9D1LWG7</accession>
<name>A0A9D1LWG7_9FIRM</name>
<gene>
    <name evidence="1" type="ORF">IAB04_08135</name>
</gene>
<comment type="caution">
    <text evidence="1">The sequence shown here is derived from an EMBL/GenBank/DDBJ whole genome shotgun (WGS) entry which is preliminary data.</text>
</comment>
<sequence length="462" mass="52900">MKDTIKQFWYNLLEKLDGKINQWLNRGKTGSGETRIDDDSVVNFFAMVLKKVLNHVFMSCTFQLVTDSAQAEPLGALCEDLQKNCYKIGTYMLGGSDTPQNISECWVVPSMETVGGRQTLFHTYLRGDRVRITGMAAGNITDCYMILDMVKRNDKPYLLCRRHTLDADGNLTVSYFVANEQAQEVHADIPEWQGIVQQEITYPGAHHIGFGRYKSPVVAPDANDTYGKPLNYGCGVIEKELQICLQQIQREFKSKRTLLFAHPGITRVREEQDEHGNIVRRNSIDEYIFTAKPNSGESVSSMIAEFSPEIRESSYYAHLKELIKQYEALCGLNDLIQKDQTGQNATATEIRMLNIDNISLEENIRSAVRSGNIMTLEADSLYLGIRRDLWTYDETWTDIYEDEQQRLLNMLTLYENGAVEQIDLIKYWYPTLTEEEAQEKLLRINESRQGGTQDSLERLLNM</sequence>
<evidence type="ECO:0000313" key="2">
    <source>
        <dbReference type="Proteomes" id="UP000824111"/>
    </source>
</evidence>
<protein>
    <recommendedName>
        <fullName evidence="3">Phage portal protein</fullName>
    </recommendedName>
</protein>
<organism evidence="1 2">
    <name type="scientific">Candidatus Avimonoglobus intestinipullorum</name>
    <dbReference type="NCBI Taxonomy" id="2840699"/>
    <lineage>
        <taxon>Bacteria</taxon>
        <taxon>Bacillati</taxon>
        <taxon>Bacillota</taxon>
        <taxon>Clostridia</taxon>
        <taxon>Eubacteriales</taxon>
        <taxon>Candidatus Avimonoglobus</taxon>
    </lineage>
</organism>
<reference evidence="1" key="2">
    <citation type="journal article" date="2021" name="PeerJ">
        <title>Extensive microbial diversity within the chicken gut microbiome revealed by metagenomics and culture.</title>
        <authorList>
            <person name="Gilroy R."/>
            <person name="Ravi A."/>
            <person name="Getino M."/>
            <person name="Pursley I."/>
            <person name="Horton D.L."/>
            <person name="Alikhan N.F."/>
            <person name="Baker D."/>
            <person name="Gharbi K."/>
            <person name="Hall N."/>
            <person name="Watson M."/>
            <person name="Adriaenssens E.M."/>
            <person name="Foster-Nyarko E."/>
            <person name="Jarju S."/>
            <person name="Secka A."/>
            <person name="Antonio M."/>
            <person name="Oren A."/>
            <person name="Chaudhuri R.R."/>
            <person name="La Ragione R."/>
            <person name="Hildebrand F."/>
            <person name="Pallen M.J."/>
        </authorList>
    </citation>
    <scope>NUCLEOTIDE SEQUENCE</scope>
    <source>
        <strain evidence="1">ChiSjej4B22-9803</strain>
    </source>
</reference>
<evidence type="ECO:0000313" key="1">
    <source>
        <dbReference type="EMBL" id="HIU49323.1"/>
    </source>
</evidence>